<dbReference type="SUPFAM" id="SSF55469">
    <property type="entry name" value="FMN-dependent nitroreductase-like"/>
    <property type="match status" value="2"/>
</dbReference>
<dbReference type="AlphaFoldDB" id="A0A917U0J5"/>
<dbReference type="Proteomes" id="UP000608890">
    <property type="component" value="Unassembled WGS sequence"/>
</dbReference>
<accession>A0A917U0J5</accession>
<evidence type="ECO:0000313" key="2">
    <source>
        <dbReference type="EMBL" id="GGM46848.1"/>
    </source>
</evidence>
<protein>
    <recommendedName>
        <fullName evidence="1">Nitroreductase domain-containing protein</fullName>
    </recommendedName>
</protein>
<reference evidence="2" key="2">
    <citation type="submission" date="2020-09" db="EMBL/GenBank/DDBJ databases">
        <authorList>
            <person name="Sun Q."/>
            <person name="Zhou Y."/>
        </authorList>
    </citation>
    <scope>NUCLEOTIDE SEQUENCE</scope>
    <source>
        <strain evidence="2">CGMCC 4.7312</strain>
    </source>
</reference>
<dbReference type="InterPro" id="IPR020051">
    <property type="entry name" value="SagB-type_dehydrogenase"/>
</dbReference>
<dbReference type="EMBL" id="BMNB01000015">
    <property type="protein sequence ID" value="GGM46848.1"/>
    <property type="molecule type" value="Genomic_DNA"/>
</dbReference>
<evidence type="ECO:0000313" key="3">
    <source>
        <dbReference type="Proteomes" id="UP000608890"/>
    </source>
</evidence>
<dbReference type="PANTHER" id="PTHR43745:SF2">
    <property type="entry name" value="NITROREDUCTASE MJ1384-RELATED"/>
    <property type="match status" value="1"/>
</dbReference>
<comment type="caution">
    <text evidence="2">The sequence shown here is derived from an EMBL/GenBank/DDBJ whole genome shotgun (WGS) entry which is preliminary data.</text>
</comment>
<name>A0A917U0J5_9ACTN</name>
<evidence type="ECO:0000259" key="1">
    <source>
        <dbReference type="Pfam" id="PF00881"/>
    </source>
</evidence>
<dbReference type="InterPro" id="IPR029479">
    <property type="entry name" value="Nitroreductase"/>
</dbReference>
<dbReference type="InterPro" id="IPR000415">
    <property type="entry name" value="Nitroreductase-like"/>
</dbReference>
<organism evidence="2 3">
    <name type="scientific">Micromonospora sonchi</name>
    <dbReference type="NCBI Taxonomy" id="1763543"/>
    <lineage>
        <taxon>Bacteria</taxon>
        <taxon>Bacillati</taxon>
        <taxon>Actinomycetota</taxon>
        <taxon>Actinomycetes</taxon>
        <taxon>Micromonosporales</taxon>
        <taxon>Micromonosporaceae</taxon>
        <taxon>Micromonospora</taxon>
    </lineage>
</organism>
<keyword evidence="3" id="KW-1185">Reference proteome</keyword>
<dbReference type="PANTHER" id="PTHR43745">
    <property type="entry name" value="NITROREDUCTASE MJ1384-RELATED"/>
    <property type="match status" value="1"/>
</dbReference>
<dbReference type="CDD" id="cd02142">
    <property type="entry name" value="McbC_SagB-like_oxidoreductase"/>
    <property type="match status" value="1"/>
</dbReference>
<sequence>MQQEARDVVRDYTEAVFRRARTPMEPLNFEVDWVDQPSRHTAYPGAPRVPLPADLPELATLRDLFTRAGPPVADGFTRAGPPVADGATGEEPTSTGWSLARLATLLRLSYGVLDRRMTVNWNQDVAKRAHFEHAVWGRGTASGGGMYPVELYLVAGASAPLLPGVYHYDTGRHVLQRLLLGDVSGTVRAGLAATEDADSFLLASIKFWKNSFKYNSFCYHVVTQDLGALLGSWELLASALGVPLRRLLCFDPAPVDRLLGFDSDQQSVFAVVPVRWATDPPPGTPDPAANVGTDPVAAPAPSAVDVQVRYAAHERSRRVRQFPAVTAAHRAAAAPAVIAPQAVSDAAPREMPGAAVTLPAPLLDRLDRPLSAVLATRSSSFGRFRRPPELTAAELGTTLAFATAGRHHPADAGLPVNAPALTRLWVFANHLDGLAAGGYAYCPRRHALLPAGPEPEGGMSAFLQQQYFLTNYTMGQVGAVLAISGRLDAVLDAYGPRGYRILNAEIGAVAQRAYCAATAQRVGCGAVLGFDNVSMDTALGLDGTDERTVLFLLLGRHPDATADLAYRL</sequence>
<dbReference type="Gene3D" id="3.40.109.10">
    <property type="entry name" value="NADH Oxidase"/>
    <property type="match status" value="2"/>
</dbReference>
<reference evidence="2" key="1">
    <citation type="journal article" date="2014" name="Int. J. Syst. Evol. Microbiol.">
        <title>Complete genome sequence of Corynebacterium casei LMG S-19264T (=DSM 44701T), isolated from a smear-ripened cheese.</title>
        <authorList>
            <consortium name="US DOE Joint Genome Institute (JGI-PGF)"/>
            <person name="Walter F."/>
            <person name="Albersmeier A."/>
            <person name="Kalinowski J."/>
            <person name="Ruckert C."/>
        </authorList>
    </citation>
    <scope>NUCLEOTIDE SEQUENCE</scope>
    <source>
        <strain evidence="2">CGMCC 4.7312</strain>
    </source>
</reference>
<dbReference type="Pfam" id="PF00881">
    <property type="entry name" value="Nitroreductase"/>
    <property type="match status" value="1"/>
</dbReference>
<proteinExistence type="predicted"/>
<feature type="domain" description="Nitroreductase" evidence="1">
    <location>
        <begin position="460"/>
        <end position="555"/>
    </location>
</feature>
<dbReference type="InterPro" id="IPR052544">
    <property type="entry name" value="Bacteriocin_Proc_Enz"/>
</dbReference>
<dbReference type="RefSeq" id="WP_189045505.1">
    <property type="nucleotide sequence ID" value="NZ_BMNB01000015.1"/>
</dbReference>
<dbReference type="GO" id="GO:0016491">
    <property type="term" value="F:oxidoreductase activity"/>
    <property type="evidence" value="ECO:0007669"/>
    <property type="project" value="InterPro"/>
</dbReference>
<gene>
    <name evidence="2" type="ORF">GCM10011608_34490</name>
</gene>
<dbReference type="NCBIfam" id="TIGR03605">
    <property type="entry name" value="antibiot_sagB"/>
    <property type="match status" value="1"/>
</dbReference>